<protein>
    <submittedName>
        <fullName evidence="2">Porin</fullName>
    </submittedName>
</protein>
<dbReference type="RefSeq" id="WP_341688450.1">
    <property type="nucleotide sequence ID" value="NZ_JBBYHS010000001.1"/>
</dbReference>
<dbReference type="Pfam" id="PF07396">
    <property type="entry name" value="Porin_O_P"/>
    <property type="match status" value="1"/>
</dbReference>
<keyword evidence="1" id="KW-0472">Membrane</keyword>
<gene>
    <name evidence="2" type="ORF">AAEO57_00670</name>
</gene>
<name>A0ABU9IIK4_9FLAO</name>
<sequence>MNTKQTIINSINFHLWIYRVFFLLLILPFGAISQEKQETIPDGTEGETLLVLDSTSAQKKPWNMLDTRFSTFKFGMGMLLEYAAYNPNESMETQLDLLNSELKNTFDVRDFRLLVSGQLKTKRAISWKAAFMYDGSQETSWYVRETGVTVATPEIWGHIFVGRTKEGISLSKVMNGFSLPYMERQMAIDHVPILADGIKWLGYLPKPGIVWNIGMYTDWLSKGQSFSTYKWQFVSRVAWLPIHSAEKNTTLHIGGNLRVGQPVDNSIRLKSRPESNPAPIMIDTGTFSSNQSTIFGGEIYYTNGSWTFGSEYYWHSFNSSSTNNPVFNGGELLATYIFTGGKRPYNTVGGIFTFIPIEKSVFKGGLGEIEGLIRFSSLDLNDGLISGGRYWKITPMVNWYMSNNLRLEFAYGYGILNRYDLKGATNFLQTRLQFMF</sequence>
<reference evidence="2 3" key="1">
    <citation type="submission" date="2024-04" db="EMBL/GenBank/DDBJ databases">
        <title>Flavobacterium sp. DGU38 16S ribosomal RNA gene Genome sequencing and assembly.</title>
        <authorList>
            <person name="Park S."/>
        </authorList>
    </citation>
    <scope>NUCLEOTIDE SEQUENCE [LARGE SCALE GENOMIC DNA]</scope>
    <source>
        <strain evidence="2 3">DGU38</strain>
    </source>
</reference>
<evidence type="ECO:0000256" key="1">
    <source>
        <dbReference type="SAM" id="Phobius"/>
    </source>
</evidence>
<dbReference type="Gene3D" id="2.40.160.10">
    <property type="entry name" value="Porin"/>
    <property type="match status" value="1"/>
</dbReference>
<accession>A0ABU9IIK4</accession>
<dbReference type="InterPro" id="IPR023614">
    <property type="entry name" value="Porin_dom_sf"/>
</dbReference>
<dbReference type="EMBL" id="JBBYHS010000001">
    <property type="protein sequence ID" value="MEL1252269.1"/>
    <property type="molecule type" value="Genomic_DNA"/>
</dbReference>
<dbReference type="InterPro" id="IPR010870">
    <property type="entry name" value="Porin_O/P"/>
</dbReference>
<keyword evidence="3" id="KW-1185">Reference proteome</keyword>
<keyword evidence="1" id="KW-0812">Transmembrane</keyword>
<evidence type="ECO:0000313" key="2">
    <source>
        <dbReference type="EMBL" id="MEL1252269.1"/>
    </source>
</evidence>
<comment type="caution">
    <text evidence="2">The sequence shown here is derived from an EMBL/GenBank/DDBJ whole genome shotgun (WGS) entry which is preliminary data.</text>
</comment>
<feature type="transmembrane region" description="Helical" evidence="1">
    <location>
        <begin position="12"/>
        <end position="32"/>
    </location>
</feature>
<organism evidence="2 3">
    <name type="scientific">Flavobacterium calami</name>
    <dbReference type="NCBI Taxonomy" id="3139144"/>
    <lineage>
        <taxon>Bacteria</taxon>
        <taxon>Pseudomonadati</taxon>
        <taxon>Bacteroidota</taxon>
        <taxon>Flavobacteriia</taxon>
        <taxon>Flavobacteriales</taxon>
        <taxon>Flavobacteriaceae</taxon>
        <taxon>Flavobacterium</taxon>
    </lineage>
</organism>
<keyword evidence="1" id="KW-1133">Transmembrane helix</keyword>
<dbReference type="Proteomes" id="UP001485226">
    <property type="component" value="Unassembled WGS sequence"/>
</dbReference>
<evidence type="ECO:0000313" key="3">
    <source>
        <dbReference type="Proteomes" id="UP001485226"/>
    </source>
</evidence>
<proteinExistence type="predicted"/>